<reference evidence="1" key="1">
    <citation type="submission" date="2022-07" db="EMBL/GenBank/DDBJ databases">
        <title>Genome Sequence of Phlebia brevispora.</title>
        <authorList>
            <person name="Buettner E."/>
        </authorList>
    </citation>
    <scope>NUCLEOTIDE SEQUENCE</scope>
    <source>
        <strain evidence="1">MPL23</strain>
    </source>
</reference>
<proteinExistence type="predicted"/>
<comment type="caution">
    <text evidence="1">The sequence shown here is derived from an EMBL/GenBank/DDBJ whole genome shotgun (WGS) entry which is preliminary data.</text>
</comment>
<sequence length="383" mass="42755">MTMIYPLNKSHQPSSHLYDILSLENDGSNFQMWKYHIQTVLEMHDLMAEFLRNDKEAHAQITLTLKDEPLNGVLYAKSAKDAWDKLHARYKGKSKQTIAFLIGELFCSTLSDDSQLEPQLNTMRQKSYILSSLGQTLEDSLIAVAMVISLPSSYSVLRIILMSSTDKLDTDTIINAILTEEKTRCDGSLTALYAKAPVKSKSKTRREEKKRKKCDYCKKSGHLKKDCQKLKADLAAKETKDNSKDKSTTLTAKVAVAQPELDYIWLFMAHTSAVDADLMHTWVINSRLAAPIPIHLGDARTIHAVSVGQMIVGMDVGNGKVCDTLFRNVYYVPGLNGNLLLVTHLDQQGYHFVFDADSCHIVDSRGDVAGIGHLTNGLYILST</sequence>
<dbReference type="EMBL" id="JANHOG010000186">
    <property type="protein sequence ID" value="KAJ3557077.1"/>
    <property type="molecule type" value="Genomic_DNA"/>
</dbReference>
<protein>
    <submittedName>
        <fullName evidence="1">Uncharacterized protein</fullName>
    </submittedName>
</protein>
<name>A0ACC1TB29_9APHY</name>
<organism evidence="1 2">
    <name type="scientific">Phlebia brevispora</name>
    <dbReference type="NCBI Taxonomy" id="194682"/>
    <lineage>
        <taxon>Eukaryota</taxon>
        <taxon>Fungi</taxon>
        <taxon>Dikarya</taxon>
        <taxon>Basidiomycota</taxon>
        <taxon>Agaricomycotina</taxon>
        <taxon>Agaricomycetes</taxon>
        <taxon>Polyporales</taxon>
        <taxon>Meruliaceae</taxon>
        <taxon>Phlebia</taxon>
    </lineage>
</organism>
<evidence type="ECO:0000313" key="2">
    <source>
        <dbReference type="Proteomes" id="UP001148662"/>
    </source>
</evidence>
<gene>
    <name evidence="1" type="ORF">NM688_g1665</name>
</gene>
<accession>A0ACC1TB29</accession>
<dbReference type="Proteomes" id="UP001148662">
    <property type="component" value="Unassembled WGS sequence"/>
</dbReference>
<keyword evidence="2" id="KW-1185">Reference proteome</keyword>
<evidence type="ECO:0000313" key="1">
    <source>
        <dbReference type="EMBL" id="KAJ3557077.1"/>
    </source>
</evidence>